<dbReference type="Proteomes" id="UP000007519">
    <property type="component" value="Chromosome"/>
</dbReference>
<proteinExistence type="predicted"/>
<evidence type="ECO:0000313" key="3">
    <source>
        <dbReference type="Proteomes" id="UP000007519"/>
    </source>
</evidence>
<protein>
    <submittedName>
        <fullName evidence="2">Uncharacterized protein</fullName>
    </submittedName>
</protein>
<keyword evidence="3" id="KW-1185">Reference proteome</keyword>
<dbReference type="HOGENOM" id="CLU_3157646_0_0_10"/>
<dbReference type="STRING" id="984262.SGRA_2956"/>
<dbReference type="EMBL" id="CP002831">
    <property type="protein sequence ID" value="AFC25684.1"/>
    <property type="molecule type" value="Genomic_DNA"/>
</dbReference>
<sequence>MQPRKEKSEIKGSALVISPKKNYFWQQMPQNGGPITSGQSILVGQSQF</sequence>
<organism evidence="2 3">
    <name type="scientific">Saprospira grandis (strain Lewin)</name>
    <dbReference type="NCBI Taxonomy" id="984262"/>
    <lineage>
        <taxon>Bacteria</taxon>
        <taxon>Pseudomonadati</taxon>
        <taxon>Bacteroidota</taxon>
        <taxon>Saprospiria</taxon>
        <taxon>Saprospirales</taxon>
        <taxon>Saprospiraceae</taxon>
        <taxon>Saprospira</taxon>
    </lineage>
</organism>
<feature type="region of interest" description="Disordered" evidence="1">
    <location>
        <begin position="29"/>
        <end position="48"/>
    </location>
</feature>
<name>H6LAU1_SAPGL</name>
<evidence type="ECO:0000313" key="2">
    <source>
        <dbReference type="EMBL" id="AFC25684.1"/>
    </source>
</evidence>
<gene>
    <name evidence="2" type="ordered locus">SGRA_2956</name>
</gene>
<evidence type="ECO:0000256" key="1">
    <source>
        <dbReference type="SAM" id="MobiDB-lite"/>
    </source>
</evidence>
<dbReference type="AlphaFoldDB" id="H6LAU1"/>
<accession>H6LAU1</accession>
<dbReference type="KEGG" id="sgn:SGRA_2956"/>
<reference evidence="2 3" key="1">
    <citation type="journal article" date="2012" name="Stand. Genomic Sci.">
        <title>Complete genome sequencing and analysis of Saprospira grandis str. Lewin, a predatory marine bacterium.</title>
        <authorList>
            <person name="Saw J.H."/>
            <person name="Yuryev A."/>
            <person name="Kanbe M."/>
            <person name="Hou S."/>
            <person name="Young A.G."/>
            <person name="Aizawa S."/>
            <person name="Alam M."/>
        </authorList>
    </citation>
    <scope>NUCLEOTIDE SEQUENCE [LARGE SCALE GENOMIC DNA]</scope>
    <source>
        <strain evidence="2 3">Lewin</strain>
    </source>
</reference>